<dbReference type="InterPro" id="IPR010736">
    <property type="entry name" value="SHIPPO-rpt"/>
</dbReference>
<name>A0AAD1X637_EUPCR</name>
<protein>
    <submittedName>
        <fullName evidence="2">Uncharacterized protein</fullName>
    </submittedName>
</protein>
<sequence length="532" mass="59379">MTDFVYSSPAYDIGWGKRIDPIDKEQTRVPAPGTYERKPNDKVVEPHIRARTKIPVRKPQNKFRKPRRKKDRPSEDDDPRTVNAPAINYPDQVSPSPSEINPEDYQDVYTLGMDERCKDKETPGPGPGTHEIETMNWRGPPFKKNDPPKETIVERDHTGPSSYNIVLKSRAPKYSFGSKGPGGGKGFGYRNRGPKDTGPGPGYYESKDVQFKKPCTKFSKAGKSSLQKISGPIPSTNFDPQPAKPESDLYSFPLSKRFDDPKERGQKLPGPGEYEVLNTLPKGKHVSMLGGSLNPKTNTDNGVPGPGNYFEDQGPSDYLDHVPGVILDKGPPRFKEQQPEEEGKGLGEDKNPQEKKAGGWTFPRGERDPLKSKYETPAPNAYDVTEFPSADGGKGDDKDKDKKYKFHMGMRTNYKANRGQETPGPADYKHDLYKHPQIMHLFGTGQRSDLGVGKAYLSPGPGAYEMRGKNEGPQVKFGNEVKDNKIKKTYEPGPADYDLPGTVGNIPKYLRLKQEKYEAEKLDDMSENIALF</sequence>
<dbReference type="PANTHER" id="PTHR21580:SF60">
    <property type="entry name" value="SPERM-TAIL PG-RICH REPEAT-CONTAINING PROTEIN 2"/>
    <property type="match status" value="1"/>
</dbReference>
<dbReference type="EMBL" id="CAMPGE010003372">
    <property type="protein sequence ID" value="CAI2362204.1"/>
    <property type="molecule type" value="Genomic_DNA"/>
</dbReference>
<accession>A0AAD1X637</accession>
<dbReference type="Proteomes" id="UP001295684">
    <property type="component" value="Unassembled WGS sequence"/>
</dbReference>
<feature type="compositionally biased region" description="Polar residues" evidence="1">
    <location>
        <begin position="222"/>
        <end position="239"/>
    </location>
</feature>
<dbReference type="InterPro" id="IPR051291">
    <property type="entry name" value="CIMAP"/>
</dbReference>
<feature type="compositionally biased region" description="Basic and acidic residues" evidence="1">
    <location>
        <begin position="35"/>
        <end position="48"/>
    </location>
</feature>
<dbReference type="PANTHER" id="PTHR21580">
    <property type="entry name" value="SHIPPO-1-RELATED"/>
    <property type="match status" value="1"/>
</dbReference>
<evidence type="ECO:0000313" key="2">
    <source>
        <dbReference type="EMBL" id="CAI2362204.1"/>
    </source>
</evidence>
<feature type="compositionally biased region" description="Basic and acidic residues" evidence="1">
    <location>
        <begin position="393"/>
        <end position="402"/>
    </location>
</feature>
<dbReference type="Pfam" id="PF07004">
    <property type="entry name" value="SHIPPO-rpt"/>
    <property type="match status" value="3"/>
</dbReference>
<reference evidence="2" key="1">
    <citation type="submission" date="2023-07" db="EMBL/GenBank/DDBJ databases">
        <authorList>
            <consortium name="AG Swart"/>
            <person name="Singh M."/>
            <person name="Singh A."/>
            <person name="Seah K."/>
            <person name="Emmerich C."/>
        </authorList>
    </citation>
    <scope>NUCLEOTIDE SEQUENCE</scope>
    <source>
        <strain evidence="2">DP1</strain>
    </source>
</reference>
<feature type="compositionally biased region" description="Basic and acidic residues" evidence="1">
    <location>
        <begin position="113"/>
        <end position="122"/>
    </location>
</feature>
<evidence type="ECO:0000256" key="1">
    <source>
        <dbReference type="SAM" id="MobiDB-lite"/>
    </source>
</evidence>
<organism evidence="2 3">
    <name type="scientific">Euplotes crassus</name>
    <dbReference type="NCBI Taxonomy" id="5936"/>
    <lineage>
        <taxon>Eukaryota</taxon>
        <taxon>Sar</taxon>
        <taxon>Alveolata</taxon>
        <taxon>Ciliophora</taxon>
        <taxon>Intramacronucleata</taxon>
        <taxon>Spirotrichea</taxon>
        <taxon>Hypotrichia</taxon>
        <taxon>Euplotida</taxon>
        <taxon>Euplotidae</taxon>
        <taxon>Moneuplotes</taxon>
    </lineage>
</organism>
<dbReference type="AlphaFoldDB" id="A0AAD1X637"/>
<keyword evidence="3" id="KW-1185">Reference proteome</keyword>
<feature type="compositionally biased region" description="Basic residues" evidence="1">
    <location>
        <begin position="49"/>
        <end position="71"/>
    </location>
</feature>
<feature type="compositionally biased region" description="Basic and acidic residues" evidence="1">
    <location>
        <begin position="143"/>
        <end position="158"/>
    </location>
</feature>
<feature type="compositionally biased region" description="Basic and acidic residues" evidence="1">
    <location>
        <begin position="15"/>
        <end position="27"/>
    </location>
</feature>
<gene>
    <name evidence="2" type="ORF">ECRASSUSDP1_LOCUS3526</name>
</gene>
<feature type="compositionally biased region" description="Basic and acidic residues" evidence="1">
    <location>
        <begin position="330"/>
        <end position="357"/>
    </location>
</feature>
<feature type="compositionally biased region" description="Basic and acidic residues" evidence="1">
    <location>
        <begin position="256"/>
        <end position="266"/>
    </location>
</feature>
<proteinExistence type="predicted"/>
<feature type="region of interest" description="Disordered" evidence="1">
    <location>
        <begin position="1"/>
        <end position="403"/>
    </location>
</feature>
<evidence type="ECO:0000313" key="3">
    <source>
        <dbReference type="Proteomes" id="UP001295684"/>
    </source>
</evidence>
<feature type="compositionally biased region" description="Basic and acidic residues" evidence="1">
    <location>
        <begin position="364"/>
        <end position="374"/>
    </location>
</feature>
<comment type="caution">
    <text evidence="2">The sequence shown here is derived from an EMBL/GenBank/DDBJ whole genome shotgun (WGS) entry which is preliminary data.</text>
</comment>